<evidence type="ECO:0000256" key="1">
    <source>
        <dbReference type="SAM" id="Coils"/>
    </source>
</evidence>
<keyword evidence="3" id="KW-1185">Reference proteome</keyword>
<feature type="coiled-coil region" evidence="1">
    <location>
        <begin position="62"/>
        <end position="89"/>
    </location>
</feature>
<dbReference type="STRING" id="115433.SAMN05421835_106156"/>
<reference evidence="2 3" key="1">
    <citation type="submission" date="2016-10" db="EMBL/GenBank/DDBJ databases">
        <authorList>
            <person name="de Groot N.N."/>
        </authorList>
    </citation>
    <scope>NUCLEOTIDE SEQUENCE [LARGE SCALE GENOMIC DNA]</scope>
    <source>
        <strain evidence="2 3">DSM 44468</strain>
    </source>
</reference>
<evidence type="ECO:0000313" key="3">
    <source>
        <dbReference type="Proteomes" id="UP000199025"/>
    </source>
</evidence>
<dbReference type="OrthoDB" id="3577251at2"/>
<name>A0A1I3S4X4_9PSEU</name>
<organism evidence="2 3">
    <name type="scientific">Amycolatopsis sacchari</name>
    <dbReference type="NCBI Taxonomy" id="115433"/>
    <lineage>
        <taxon>Bacteria</taxon>
        <taxon>Bacillati</taxon>
        <taxon>Actinomycetota</taxon>
        <taxon>Actinomycetes</taxon>
        <taxon>Pseudonocardiales</taxon>
        <taxon>Pseudonocardiaceae</taxon>
        <taxon>Amycolatopsis</taxon>
    </lineage>
</organism>
<dbReference type="Proteomes" id="UP000199025">
    <property type="component" value="Unassembled WGS sequence"/>
</dbReference>
<gene>
    <name evidence="2" type="ORF">SAMN05421835_106156</name>
</gene>
<accession>A0A1I3S4X4</accession>
<proteinExistence type="predicted"/>
<dbReference type="AlphaFoldDB" id="A0A1I3S4X4"/>
<dbReference type="RefSeq" id="WP_091506596.1">
    <property type="nucleotide sequence ID" value="NZ_CBDQZW010000025.1"/>
</dbReference>
<dbReference type="EMBL" id="FORP01000006">
    <property type="protein sequence ID" value="SFJ53903.1"/>
    <property type="molecule type" value="Genomic_DNA"/>
</dbReference>
<sequence length="106" mass="12185">MTEQLESRVVVAEATAKEALEIAKTAREDARMATEAWRARQRMDNALLNSLRATQLEHSKILEDHGRRLEQLERKVDRLERKVDEGFTKISLGMSQIVALITNLQR</sequence>
<keyword evidence="1" id="KW-0175">Coiled coil</keyword>
<protein>
    <submittedName>
        <fullName evidence="2">Uncharacterized protein</fullName>
    </submittedName>
</protein>
<evidence type="ECO:0000313" key="2">
    <source>
        <dbReference type="EMBL" id="SFJ53903.1"/>
    </source>
</evidence>